<dbReference type="RefSeq" id="WP_131283890.1">
    <property type="nucleotide sequence ID" value="NZ_RXLP01000019.1"/>
</dbReference>
<proteinExistence type="predicted"/>
<gene>
    <name evidence="2" type="ORF">EJ419_04160</name>
</gene>
<name>A0A4R0QXD5_9BIFI</name>
<evidence type="ECO:0000313" key="2">
    <source>
        <dbReference type="EMBL" id="TCD54240.1"/>
    </source>
</evidence>
<comment type="caution">
    <text evidence="2">The sequence shown here is derived from an EMBL/GenBank/DDBJ whole genome shotgun (WGS) entry which is preliminary data.</text>
</comment>
<evidence type="ECO:0000313" key="3">
    <source>
        <dbReference type="Proteomes" id="UP000291289"/>
    </source>
</evidence>
<dbReference type="AlphaFoldDB" id="A0A4R0QXD5"/>
<dbReference type="Proteomes" id="UP000291289">
    <property type="component" value="Unassembled WGS sequence"/>
</dbReference>
<organism evidence="2 3">
    <name type="scientific">Alloscardovia theropitheci</name>
    <dbReference type="NCBI Taxonomy" id="2496842"/>
    <lineage>
        <taxon>Bacteria</taxon>
        <taxon>Bacillati</taxon>
        <taxon>Actinomycetota</taxon>
        <taxon>Actinomycetes</taxon>
        <taxon>Bifidobacteriales</taxon>
        <taxon>Bifidobacteriaceae</taxon>
        <taxon>Alloscardovia</taxon>
    </lineage>
</organism>
<protein>
    <recommendedName>
        <fullName evidence="1">Mub B2-like domain-containing protein</fullName>
    </recommendedName>
</protein>
<dbReference type="Pfam" id="PF18877">
    <property type="entry name" value="SSSPR-51"/>
    <property type="match status" value="1"/>
</dbReference>
<dbReference type="InterPro" id="IPR041495">
    <property type="entry name" value="Mub_B2"/>
</dbReference>
<dbReference type="NCBIfam" id="TIGR04308">
    <property type="entry name" value="repeat_SSSPR51"/>
    <property type="match status" value="1"/>
</dbReference>
<dbReference type="Pfam" id="PF17966">
    <property type="entry name" value="Muc_B2"/>
    <property type="match status" value="1"/>
</dbReference>
<sequence length="567" mass="60333">MHARHAMNSTNHKSLKKIISAIAALSMTLTVVVLLNPLHAYAAGTAIASTISGTVSATGSSASVTGQSLEVKTVLTEQPVAGDYVEYVFKNVATTTLDNSDIKAEDGSVIGKLQVVSAVVPEVNKQSSGDPNRQQNTTLESWQGVVRAVFNSEIDRHGPGTTYTFASRGVSMPVVWSNHDYVLQQSITAVNGTGSIENTVNITRTIPATVSAGVGIIGTISFDSGQNMSTNTSLTIVPQKDLTAGDQVTINLSDASGIEFITNRVSTEPVTQTISRQVTPATPVNGNGAYIMTSPTVTLRVSNVTENSITVTVVSGTVPQLRTAVLTLGSNVIQLTQNNFTNNNRNFTVPQTTQTIAGQSVPANNLYTVQGSVVIAGAVSNTTYYDFDEPNTVIRPRTIGKQPGFEIPGYKFMGYDTLPNGDIRNNYHKIMTRFEDEAGNSLAASVEGTVDQKDIAGYKYISTHEDTTNGDTVHVYHKLGTVTETKTITRTIHYVDKVTGATIKSDVTIPVTISRTNTVDTVTGDVETEGTWSTGSWDAVTIPNITNYVSPTEAPEGSGGSNCNSRY</sequence>
<dbReference type="OrthoDB" id="2112854at201174"/>
<dbReference type="InterPro" id="IPR027579">
    <property type="entry name" value="SSSPR51_Rpt"/>
</dbReference>
<keyword evidence="3" id="KW-1185">Reference proteome</keyword>
<evidence type="ECO:0000259" key="1">
    <source>
        <dbReference type="Pfam" id="PF17966"/>
    </source>
</evidence>
<dbReference type="Gene3D" id="2.60.40.4300">
    <property type="match status" value="1"/>
</dbReference>
<reference evidence="2 3" key="1">
    <citation type="submission" date="2018-12" db="EMBL/GenBank/DDBJ databases">
        <title>Alloscrdovia theropitheci sp. nov: a novel taxon from the feces of the bleeding-herat monkey (Theropithecus geleda).</title>
        <authorList>
            <person name="Modesto M."/>
        </authorList>
    </citation>
    <scope>NUCLEOTIDE SEQUENCE [LARGE SCALE GENOMIC DNA]</scope>
    <source>
        <strain evidence="2 3">GLDI4/2</strain>
    </source>
</reference>
<dbReference type="EMBL" id="RXLP01000019">
    <property type="protein sequence ID" value="TCD54240.1"/>
    <property type="molecule type" value="Genomic_DNA"/>
</dbReference>
<accession>A0A4R0QXD5</accession>
<feature type="domain" description="Mub B2-like" evidence="1">
    <location>
        <begin position="482"/>
        <end position="550"/>
    </location>
</feature>